<feature type="transmembrane region" description="Helical" evidence="1">
    <location>
        <begin position="77"/>
        <end position="95"/>
    </location>
</feature>
<feature type="transmembrane region" description="Helical" evidence="1">
    <location>
        <begin position="238"/>
        <end position="260"/>
    </location>
</feature>
<keyword evidence="1" id="KW-0812">Transmembrane</keyword>
<dbReference type="RefSeq" id="XP_022648964.1">
    <property type="nucleotide sequence ID" value="XM_022793229.1"/>
</dbReference>
<dbReference type="OrthoDB" id="10491570at2759"/>
<keyword evidence="1" id="KW-0472">Membrane</keyword>
<name>A0A7M7JA59_VARDE</name>
<evidence type="ECO:0000256" key="1">
    <source>
        <dbReference type="SAM" id="Phobius"/>
    </source>
</evidence>
<reference evidence="3" key="1">
    <citation type="submission" date="2021-01" db="UniProtKB">
        <authorList>
            <consortium name="EnsemblMetazoa"/>
        </authorList>
    </citation>
    <scope>IDENTIFICATION</scope>
</reference>
<proteinExistence type="predicted"/>
<feature type="transmembrane region" description="Helical" evidence="1">
    <location>
        <begin position="199"/>
        <end position="218"/>
    </location>
</feature>
<sequence length="381" mass="40164">MFLTAISALNVIFAAIAQGLTDGVIHLSGSDLSGLKDDFDFLSVGCIHVGVRAGSILSCFVVATIHSRVRILQATSLIGLLGRGAILLTLPITGFTKASAHVLACIIGACQSVVEIAIYSRTNEAVFYSVSRIVIYLFNAFSSLGQLLAATIVHVQQPDERSLLYVAGGTTIVVAVVFCVVLILSPASTPAPLTASKCRVILTGIGVFSSTALTSFALRNIPYLLEATGKPVDEATGQHLVGLFYIAFTISRFVTILLSFRVSSSSLWFYSSLLIIPSILLLNSDTHCGATKIAVVIFGCFVGPLYPSSISSLTTSGPLSFLILALLVLITQIAESVNLFKTNSVQAVLMGLNLLCLGSAALNRLGTSCTWKPDMGIKTVP</sequence>
<dbReference type="AlphaFoldDB" id="A0A7M7JA59"/>
<feature type="transmembrane region" description="Helical" evidence="1">
    <location>
        <begin position="133"/>
        <end position="156"/>
    </location>
</feature>
<feature type="transmembrane region" description="Helical" evidence="1">
    <location>
        <begin position="101"/>
        <end position="121"/>
    </location>
</feature>
<evidence type="ECO:0000313" key="3">
    <source>
        <dbReference type="EnsemblMetazoa" id="XP_022648964"/>
    </source>
</evidence>
<feature type="transmembrane region" description="Helical" evidence="1">
    <location>
        <begin position="267"/>
        <end position="283"/>
    </location>
</feature>
<accession>A0A7M7JA59</accession>
<feature type="transmembrane region" description="Helical" evidence="1">
    <location>
        <begin position="41"/>
        <end position="65"/>
    </location>
</feature>
<feature type="signal peptide" evidence="2">
    <location>
        <begin position="1"/>
        <end position="19"/>
    </location>
</feature>
<dbReference type="Proteomes" id="UP000594260">
    <property type="component" value="Unplaced"/>
</dbReference>
<dbReference type="GeneID" id="111245191"/>
<keyword evidence="2" id="KW-0732">Signal</keyword>
<dbReference type="InParanoid" id="A0A7M7JA59"/>
<protein>
    <submittedName>
        <fullName evidence="3">Uncharacterized protein</fullName>
    </submittedName>
</protein>
<feature type="transmembrane region" description="Helical" evidence="1">
    <location>
        <begin position="289"/>
        <end position="307"/>
    </location>
</feature>
<dbReference type="KEGG" id="vde:111245191"/>
<organism evidence="3 4">
    <name type="scientific">Varroa destructor</name>
    <name type="common">Honeybee mite</name>
    <dbReference type="NCBI Taxonomy" id="109461"/>
    <lineage>
        <taxon>Eukaryota</taxon>
        <taxon>Metazoa</taxon>
        <taxon>Ecdysozoa</taxon>
        <taxon>Arthropoda</taxon>
        <taxon>Chelicerata</taxon>
        <taxon>Arachnida</taxon>
        <taxon>Acari</taxon>
        <taxon>Parasitiformes</taxon>
        <taxon>Mesostigmata</taxon>
        <taxon>Gamasina</taxon>
        <taxon>Dermanyssoidea</taxon>
        <taxon>Varroidae</taxon>
        <taxon>Varroa</taxon>
    </lineage>
</organism>
<evidence type="ECO:0000313" key="4">
    <source>
        <dbReference type="Proteomes" id="UP000594260"/>
    </source>
</evidence>
<evidence type="ECO:0000256" key="2">
    <source>
        <dbReference type="SAM" id="SignalP"/>
    </source>
</evidence>
<keyword evidence="1" id="KW-1133">Transmembrane helix</keyword>
<feature type="chain" id="PRO_5029448679" evidence="2">
    <location>
        <begin position="20"/>
        <end position="381"/>
    </location>
</feature>
<feature type="transmembrane region" description="Helical" evidence="1">
    <location>
        <begin position="346"/>
        <end position="365"/>
    </location>
</feature>
<feature type="transmembrane region" description="Helical" evidence="1">
    <location>
        <begin position="319"/>
        <end position="340"/>
    </location>
</feature>
<feature type="transmembrane region" description="Helical" evidence="1">
    <location>
        <begin position="162"/>
        <end position="187"/>
    </location>
</feature>
<keyword evidence="4" id="KW-1185">Reference proteome</keyword>
<dbReference type="EnsemblMetazoa" id="XM_022793229">
    <property type="protein sequence ID" value="XP_022648964"/>
    <property type="gene ID" value="LOC111245191"/>
</dbReference>